<dbReference type="PANTHER" id="PTHR39186:SF1">
    <property type="entry name" value="DUF2071 DOMAIN-CONTAINING PROTEIN"/>
    <property type="match status" value="1"/>
</dbReference>
<dbReference type="Gene3D" id="2.40.400.10">
    <property type="entry name" value="Acetoacetate decarboxylase-like"/>
    <property type="match status" value="1"/>
</dbReference>
<organism evidence="1 2">
    <name type="scientific">Sinomicrobium pectinilyticum</name>
    <dbReference type="NCBI Taxonomy" id="1084421"/>
    <lineage>
        <taxon>Bacteria</taxon>
        <taxon>Pseudomonadati</taxon>
        <taxon>Bacteroidota</taxon>
        <taxon>Flavobacteriia</taxon>
        <taxon>Flavobacteriales</taxon>
        <taxon>Flavobacteriaceae</taxon>
        <taxon>Sinomicrobium</taxon>
    </lineage>
</organism>
<dbReference type="Pfam" id="PF09844">
    <property type="entry name" value="DUF2071"/>
    <property type="match status" value="1"/>
</dbReference>
<dbReference type="SUPFAM" id="SSF160104">
    <property type="entry name" value="Acetoacetate decarboxylase-like"/>
    <property type="match status" value="1"/>
</dbReference>
<keyword evidence="2" id="KW-1185">Reference proteome</keyword>
<evidence type="ECO:0000313" key="2">
    <source>
        <dbReference type="Proteomes" id="UP000267469"/>
    </source>
</evidence>
<dbReference type="InterPro" id="IPR018644">
    <property type="entry name" value="DUF2071"/>
</dbReference>
<gene>
    <name evidence="1" type="ORF">ED312_04700</name>
</gene>
<dbReference type="OrthoDB" id="1421826at2"/>
<protein>
    <submittedName>
        <fullName evidence="1">DUF2071 domain-containing protein</fullName>
    </submittedName>
</protein>
<evidence type="ECO:0000313" key="1">
    <source>
        <dbReference type="EMBL" id="RNL91320.1"/>
    </source>
</evidence>
<dbReference type="RefSeq" id="WP_123214859.1">
    <property type="nucleotide sequence ID" value="NZ_RJTM01000027.1"/>
</dbReference>
<sequence>MKIKEILQITNHRPWKMPAEEWKYYQEWNDAVFLHWQVEPAELREFVPPELEIDLYDDKAWVSVVAFTMQKIRPRNLPPFPPVSDFHEINIRTYVKNNNKTGVYFLSIEGGTGISCRVARTLSELPYRYSRMKRQECYYNSVNHKFGDRLEILYNIGGEISHKTGPDHWLTERYALFQETPTAINEFEIHHIPWPVYTIELTKTEVHYPRFSKLLKDAPHLAHYSPGVQVIAWDKIKTRRIARTGI</sequence>
<dbReference type="Proteomes" id="UP000267469">
    <property type="component" value="Unassembled WGS sequence"/>
</dbReference>
<accession>A0A3N0ETU1</accession>
<dbReference type="InterPro" id="IPR023375">
    <property type="entry name" value="ADC_dom_sf"/>
</dbReference>
<dbReference type="EMBL" id="RJTM01000027">
    <property type="protein sequence ID" value="RNL91320.1"/>
    <property type="molecule type" value="Genomic_DNA"/>
</dbReference>
<reference evidence="1 2" key="1">
    <citation type="submission" date="2018-10" db="EMBL/GenBank/DDBJ databases">
        <title>Sinomicrobium pectinilyticum sp. nov., a pectinase-producing bacterium isolated from alkaline and saline soil, and emended description of the genus Sinomicrobium.</title>
        <authorList>
            <person name="Cheng B."/>
            <person name="Li C."/>
            <person name="Lai Q."/>
            <person name="Du M."/>
            <person name="Shao Z."/>
            <person name="Xu P."/>
            <person name="Yang C."/>
        </authorList>
    </citation>
    <scope>NUCLEOTIDE SEQUENCE [LARGE SCALE GENOMIC DNA]</scope>
    <source>
        <strain evidence="1 2">5DNS001</strain>
    </source>
</reference>
<comment type="caution">
    <text evidence="1">The sequence shown here is derived from an EMBL/GenBank/DDBJ whole genome shotgun (WGS) entry which is preliminary data.</text>
</comment>
<proteinExistence type="predicted"/>
<name>A0A3N0ETU1_SINP1</name>
<dbReference type="PANTHER" id="PTHR39186">
    <property type="entry name" value="DUF2071 FAMILY PROTEIN"/>
    <property type="match status" value="1"/>
</dbReference>
<dbReference type="AlphaFoldDB" id="A0A3N0ETU1"/>